<accession>A0A2W1JY48</accession>
<proteinExistence type="predicted"/>
<feature type="domain" description="NB-ARC" evidence="2">
    <location>
        <begin position="107"/>
        <end position="201"/>
    </location>
</feature>
<comment type="caution">
    <text evidence="4">The sequence shown here is derived from an EMBL/GenBank/DDBJ whole genome shotgun (WGS) entry which is preliminary data.</text>
</comment>
<dbReference type="PANTHER" id="PTHR10098:SF106">
    <property type="entry name" value="TETRATRICOPEPTIDE REPEAT PROTEIN 28-LIKE PROTEIN"/>
    <property type="match status" value="1"/>
</dbReference>
<evidence type="ECO:0000259" key="2">
    <source>
        <dbReference type="Pfam" id="PF00931"/>
    </source>
</evidence>
<organism evidence="4 5">
    <name type="scientific">Acaryochloris thomasi RCC1774</name>
    <dbReference type="NCBI Taxonomy" id="1764569"/>
    <lineage>
        <taxon>Bacteria</taxon>
        <taxon>Bacillati</taxon>
        <taxon>Cyanobacteriota</taxon>
        <taxon>Cyanophyceae</taxon>
        <taxon>Acaryochloridales</taxon>
        <taxon>Acaryochloridaceae</taxon>
        <taxon>Acaryochloris</taxon>
        <taxon>Acaryochloris thomasi</taxon>
    </lineage>
</organism>
<gene>
    <name evidence="4" type="ORF">C1752_00588</name>
</gene>
<dbReference type="SMART" id="SM00028">
    <property type="entry name" value="TPR"/>
    <property type="match status" value="4"/>
</dbReference>
<evidence type="ECO:0000313" key="4">
    <source>
        <dbReference type="EMBL" id="PZD74464.1"/>
    </source>
</evidence>
<dbReference type="Pfam" id="PF00931">
    <property type="entry name" value="NB-ARC"/>
    <property type="match status" value="1"/>
</dbReference>
<name>A0A2W1JY48_9CYAN</name>
<keyword evidence="1" id="KW-0802">TPR repeat</keyword>
<reference evidence="4 5" key="1">
    <citation type="journal article" date="2018" name="Sci. Rep.">
        <title>A novel species of the marine cyanobacterium Acaryochloris with a unique pigment content and lifestyle.</title>
        <authorList>
            <person name="Partensky F."/>
            <person name="Six C."/>
            <person name="Ratin M."/>
            <person name="Garczarek L."/>
            <person name="Vaulot D."/>
            <person name="Probert I."/>
            <person name="Calteau A."/>
            <person name="Gourvil P."/>
            <person name="Marie D."/>
            <person name="Grebert T."/>
            <person name="Bouchier C."/>
            <person name="Le Panse S."/>
            <person name="Gachenot M."/>
            <person name="Rodriguez F."/>
            <person name="Garrido J.L."/>
        </authorList>
    </citation>
    <scope>NUCLEOTIDE SEQUENCE [LARGE SCALE GENOMIC DNA]</scope>
    <source>
        <strain evidence="4 5">RCC1774</strain>
    </source>
</reference>
<dbReference type="Pfam" id="PF13424">
    <property type="entry name" value="TPR_12"/>
    <property type="match status" value="1"/>
</dbReference>
<dbReference type="OrthoDB" id="524729at2"/>
<feature type="repeat" description="TPR" evidence="1">
    <location>
        <begin position="735"/>
        <end position="768"/>
    </location>
</feature>
<dbReference type="Proteomes" id="UP000248857">
    <property type="component" value="Unassembled WGS sequence"/>
</dbReference>
<sequence length="783" mass="88553">MIANTAWLDDLVFRKTGDRISELQLLILERCDQTYLEIADAYGCTEGHAKDVGSALWKLLSELLGEKVTKKNLGIILPRHIPVDFKPSVERPTLRGLVGRVEAIECLNSLVGKGQKAIVLQGEGGVGKTALAQKYLHSQGFDLVLELLMAKETTNITSAERVVEEWLQRDFNDEPGLELGISLGRLRRHLRQRRVGVLVDNLEPALDHQGRFIEPHRHYVELLRVLTEGQGQTVILMTSCDRISEASLNVTHYRLPGLSYLAWQQFFEMGELEIETASLQEMHHAYGGNAKAMRVLRGTISEDYDGDLKSYWRDHRNDLLVAADLKNLVANQVNRLQHQAPESYRLFCRLGCYRYQNPATVPTAALTTLLWDVPEANRRQAMVSLRNRSLADYHKGQYWLHPVLRAEAIARLRNSDQWQATNQAAAAYWTDSVDTITQPQDALQALEAYYHYVAIDDYAAAAQVILNSRTNQWNQYLSLGSTLYRFGLHQSLLTEIPVILERIGSDSSFSELYNILGDFYWTAGKIHAAIDCQKQAREQAIQQYQAAESLTSHQRYYLRMLEVDALLSLGLYHIDLWELETAAGWFEALVAMVYDRPASAEGTALAATHTDHHRWAEKASLCLALAKSYQGQLQEAKSLADTAYRQMSQATGRSAYFMQILGQTYVNVECFEQARLIFKQVLTHVESSSYTQIQAKTLIGLADINRRQGELTAALRQQQQALELLQTIGAQCDLAEAWFQLGVTHQLQQRADQSQDSFDQAIKLFTQMNAPQQVAKVTQQARL</sequence>
<evidence type="ECO:0000313" key="5">
    <source>
        <dbReference type="Proteomes" id="UP000248857"/>
    </source>
</evidence>
<dbReference type="Pfam" id="PF13181">
    <property type="entry name" value="TPR_8"/>
    <property type="match status" value="1"/>
</dbReference>
<dbReference type="Gene3D" id="1.25.40.10">
    <property type="entry name" value="Tetratricopeptide repeat domain"/>
    <property type="match status" value="2"/>
</dbReference>
<dbReference type="InterPro" id="IPR019734">
    <property type="entry name" value="TPR_rpt"/>
</dbReference>
<evidence type="ECO:0000256" key="1">
    <source>
        <dbReference type="PROSITE-ProRule" id="PRU00339"/>
    </source>
</evidence>
<dbReference type="AlphaFoldDB" id="A0A2W1JY48"/>
<dbReference type="SUPFAM" id="SSF48452">
    <property type="entry name" value="TPR-like"/>
    <property type="match status" value="2"/>
</dbReference>
<dbReference type="EMBL" id="PQWO01000002">
    <property type="protein sequence ID" value="PZD74464.1"/>
    <property type="molecule type" value="Genomic_DNA"/>
</dbReference>
<dbReference type="PANTHER" id="PTHR10098">
    <property type="entry name" value="RAPSYN-RELATED"/>
    <property type="match status" value="1"/>
</dbReference>
<dbReference type="InterPro" id="IPR011990">
    <property type="entry name" value="TPR-like_helical_dom_sf"/>
</dbReference>
<dbReference type="Pfam" id="PF26355">
    <property type="entry name" value="HTH_VMAP-M9"/>
    <property type="match status" value="1"/>
</dbReference>
<dbReference type="SUPFAM" id="SSF52540">
    <property type="entry name" value="P-loop containing nucleoside triphosphate hydrolases"/>
    <property type="match status" value="1"/>
</dbReference>
<dbReference type="RefSeq" id="WP_110984584.1">
    <property type="nucleotide sequence ID" value="NZ_CAWNWM010000002.1"/>
</dbReference>
<evidence type="ECO:0000259" key="3">
    <source>
        <dbReference type="Pfam" id="PF26355"/>
    </source>
</evidence>
<feature type="domain" description="vWA-MoxR associated protein N-terminal HTH" evidence="3">
    <location>
        <begin position="6"/>
        <end position="79"/>
    </location>
</feature>
<dbReference type="InterPro" id="IPR027417">
    <property type="entry name" value="P-loop_NTPase"/>
</dbReference>
<dbReference type="Gene3D" id="3.40.50.300">
    <property type="entry name" value="P-loop containing nucleotide triphosphate hydrolases"/>
    <property type="match status" value="1"/>
</dbReference>
<protein>
    <submittedName>
        <fullName evidence="4">Uncharacterized protein</fullName>
    </submittedName>
</protein>
<dbReference type="PROSITE" id="PS50005">
    <property type="entry name" value="TPR"/>
    <property type="match status" value="1"/>
</dbReference>
<keyword evidence="5" id="KW-1185">Reference proteome</keyword>
<dbReference type="InterPro" id="IPR002182">
    <property type="entry name" value="NB-ARC"/>
</dbReference>
<dbReference type="InterPro" id="IPR058651">
    <property type="entry name" value="HTH_VMAP-M9"/>
</dbReference>